<evidence type="ECO:0000256" key="1">
    <source>
        <dbReference type="SAM" id="SignalP"/>
    </source>
</evidence>
<dbReference type="InterPro" id="IPR010752">
    <property type="entry name" value="DUF1329"/>
</dbReference>
<keyword evidence="1" id="KW-0732">Signal</keyword>
<dbReference type="EMBL" id="FOFS01000001">
    <property type="protein sequence ID" value="SEP74270.1"/>
    <property type="molecule type" value="Genomic_DNA"/>
</dbReference>
<dbReference type="Pfam" id="PF07044">
    <property type="entry name" value="DUF1329"/>
    <property type="match status" value="1"/>
</dbReference>
<gene>
    <name evidence="2" type="ORF">SAMN04488038_101352</name>
</gene>
<protein>
    <recommendedName>
        <fullName evidence="4">DUF1329 domain-containing protein</fullName>
    </recommendedName>
</protein>
<evidence type="ECO:0000313" key="3">
    <source>
        <dbReference type="Proteomes" id="UP000199233"/>
    </source>
</evidence>
<sequence>MKRITRSVLAMFVGTLFTAPALAQSADNVINQAFYPYKAGAPTAAGVNVGVVIDKNNADQFKAVLDPVTYDLLKKGEQPAIKVGPTDSFEVHPKYVEATRQNIGKVKIVGGNLEGYSAGRPFPEQPSSSDPDAGRKLAFNFRHTFSAGDNVQIKPFYWKYRNAATGKVDRTVEFQFNFLNFKHRVAEEPIPAVSPNPNDYFRGIYGKAFSPQDVQDTQLMILNFDQDQKASDGYLYLGFQRRVRRLETSQTTDAFLGSDLMIQDFEGYFGRVAEMNWTFKGTKTLLMPLYRHNEQKLSDEYKQPDGYKFVAMTGKGECFPDVTWQLRQVHELEMTPVDKSSPVGRRVMYLDSQTFVAPRTLIYDRAGKLWKSWTIGHTSTEHHLPSNKGKFAAIYDSFGMFDVQNQRCTTGQFRTEIDGSKSPVRMFNPQFMRSGGA</sequence>
<evidence type="ECO:0000313" key="2">
    <source>
        <dbReference type="EMBL" id="SEP74270.1"/>
    </source>
</evidence>
<feature type="chain" id="PRO_5011588389" description="DUF1329 domain-containing protein" evidence="1">
    <location>
        <begin position="24"/>
        <end position="437"/>
    </location>
</feature>
<dbReference type="OrthoDB" id="5937151at2"/>
<reference evidence="2 3" key="1">
    <citation type="submission" date="2016-10" db="EMBL/GenBank/DDBJ databases">
        <authorList>
            <person name="de Groot N.N."/>
        </authorList>
    </citation>
    <scope>NUCLEOTIDE SEQUENCE [LARGE SCALE GENOMIC DNA]</scope>
    <source>
        <strain evidence="2 3">DSM 25927</strain>
    </source>
</reference>
<evidence type="ECO:0008006" key="4">
    <source>
        <dbReference type="Google" id="ProtNLM"/>
    </source>
</evidence>
<proteinExistence type="predicted"/>
<name>A0A1H9AC71_9GAMM</name>
<feature type="signal peptide" evidence="1">
    <location>
        <begin position="1"/>
        <end position="23"/>
    </location>
</feature>
<dbReference type="Gene3D" id="2.50.20.10">
    <property type="entry name" value="Lipoprotein localisation LolA/LolB/LppX"/>
    <property type="match status" value="1"/>
</dbReference>
<keyword evidence="3" id="KW-1185">Reference proteome</keyword>
<dbReference type="CDD" id="cd16329">
    <property type="entry name" value="LolA_like"/>
    <property type="match status" value="1"/>
</dbReference>
<dbReference type="RefSeq" id="WP_093281127.1">
    <property type="nucleotide sequence ID" value="NZ_FOFS01000001.1"/>
</dbReference>
<dbReference type="Proteomes" id="UP000199233">
    <property type="component" value="Unassembled WGS sequence"/>
</dbReference>
<organism evidence="2 3">
    <name type="scientific">Solimonas aquatica</name>
    <dbReference type="NCBI Taxonomy" id="489703"/>
    <lineage>
        <taxon>Bacteria</taxon>
        <taxon>Pseudomonadati</taxon>
        <taxon>Pseudomonadota</taxon>
        <taxon>Gammaproteobacteria</taxon>
        <taxon>Nevskiales</taxon>
        <taxon>Nevskiaceae</taxon>
        <taxon>Solimonas</taxon>
    </lineage>
</organism>
<dbReference type="STRING" id="489703.SAMN04488038_101352"/>
<accession>A0A1H9AC71</accession>
<dbReference type="AlphaFoldDB" id="A0A1H9AC71"/>